<dbReference type="CDD" id="cd02440">
    <property type="entry name" value="AdoMet_MTases"/>
    <property type="match status" value="1"/>
</dbReference>
<organism evidence="4 5">
    <name type="scientific">Hypericibacter adhaerens</name>
    <dbReference type="NCBI Taxonomy" id="2602016"/>
    <lineage>
        <taxon>Bacteria</taxon>
        <taxon>Pseudomonadati</taxon>
        <taxon>Pseudomonadota</taxon>
        <taxon>Alphaproteobacteria</taxon>
        <taxon>Rhodospirillales</taxon>
        <taxon>Dongiaceae</taxon>
        <taxon>Hypericibacter</taxon>
    </lineage>
</organism>
<evidence type="ECO:0000256" key="1">
    <source>
        <dbReference type="ARBA" id="ARBA00022603"/>
    </source>
</evidence>
<dbReference type="InterPro" id="IPR041698">
    <property type="entry name" value="Methyltransf_25"/>
</dbReference>
<evidence type="ECO:0000256" key="2">
    <source>
        <dbReference type="ARBA" id="ARBA00022679"/>
    </source>
</evidence>
<dbReference type="AlphaFoldDB" id="A0A5J6MYF5"/>
<accession>A0A5J6MYF5</accession>
<dbReference type="KEGG" id="hadh:FRZ61_27340"/>
<dbReference type="OrthoDB" id="9777638at2"/>
<dbReference type="Proteomes" id="UP000325797">
    <property type="component" value="Chromosome"/>
</dbReference>
<dbReference type="GO" id="GO:0008168">
    <property type="term" value="F:methyltransferase activity"/>
    <property type="evidence" value="ECO:0007669"/>
    <property type="project" value="UniProtKB-KW"/>
</dbReference>
<evidence type="ECO:0000313" key="4">
    <source>
        <dbReference type="EMBL" id="QEX22802.1"/>
    </source>
</evidence>
<keyword evidence="2 4" id="KW-0808">Transferase</keyword>
<evidence type="ECO:0000259" key="3">
    <source>
        <dbReference type="Pfam" id="PF13649"/>
    </source>
</evidence>
<dbReference type="GO" id="GO:0032259">
    <property type="term" value="P:methylation"/>
    <property type="evidence" value="ECO:0007669"/>
    <property type="project" value="UniProtKB-KW"/>
</dbReference>
<dbReference type="SUPFAM" id="SSF53335">
    <property type="entry name" value="S-adenosyl-L-methionine-dependent methyltransferases"/>
    <property type="match status" value="1"/>
</dbReference>
<reference evidence="4 5" key="1">
    <citation type="submission" date="2019-08" db="EMBL/GenBank/DDBJ databases">
        <title>Hyperibacter terrae gen. nov., sp. nov. and Hyperibacter viscosus sp. nov., two new members in the family Rhodospirillaceae isolated from the rhizosphere of Hypericum perforatum.</title>
        <authorList>
            <person name="Noviana Z."/>
        </authorList>
    </citation>
    <scope>NUCLEOTIDE SEQUENCE [LARGE SCALE GENOMIC DNA]</scope>
    <source>
        <strain evidence="4 5">R5959</strain>
    </source>
</reference>
<gene>
    <name evidence="4" type="ORF">FRZ61_27340</name>
</gene>
<dbReference type="InterPro" id="IPR029063">
    <property type="entry name" value="SAM-dependent_MTases_sf"/>
</dbReference>
<dbReference type="EMBL" id="CP042582">
    <property type="protein sequence ID" value="QEX22802.1"/>
    <property type="molecule type" value="Genomic_DNA"/>
</dbReference>
<dbReference type="PANTHER" id="PTHR43861">
    <property type="entry name" value="TRANS-ACONITATE 2-METHYLTRANSFERASE-RELATED"/>
    <property type="match status" value="1"/>
</dbReference>
<protein>
    <submittedName>
        <fullName evidence="4">Methyltransferase</fullName>
    </submittedName>
</protein>
<name>A0A5J6MYF5_9PROT</name>
<keyword evidence="5" id="KW-1185">Reference proteome</keyword>
<sequence>MTAMKSDPRNTEQADYWNGQGGQHWIKMQEMWDIVLGPVAMATLERAAVKPGEWVVDIGCGCGGTTLELGQAVGRTGHVLGLDISAPMLARAGERLPAGIPIELQVADATTFPLPPGRFDLLFSRFGVMFFAEPARAFANLRRGLKPKGRLAFSCFRDSKLNPWMTLPLQAAYEHVPPLPKLGPEDPSPFAFASEERVHRILTEAGFSDIRMEPVDLAFDIAAGRGLETAVAATLEIGATARAVEGRPQAVRDAVAASVKKALAPYRKDLSVPLPAAIWIVTAINS</sequence>
<dbReference type="PANTHER" id="PTHR43861:SF1">
    <property type="entry name" value="TRANS-ACONITATE 2-METHYLTRANSFERASE"/>
    <property type="match status" value="1"/>
</dbReference>
<proteinExistence type="predicted"/>
<feature type="domain" description="Methyltransferase" evidence="3">
    <location>
        <begin position="55"/>
        <end position="149"/>
    </location>
</feature>
<keyword evidence="1 4" id="KW-0489">Methyltransferase</keyword>
<dbReference type="Pfam" id="PF13649">
    <property type="entry name" value="Methyltransf_25"/>
    <property type="match status" value="1"/>
</dbReference>
<dbReference type="Gene3D" id="3.40.50.150">
    <property type="entry name" value="Vaccinia Virus protein VP39"/>
    <property type="match status" value="1"/>
</dbReference>
<dbReference type="RefSeq" id="WP_151118252.1">
    <property type="nucleotide sequence ID" value="NZ_CP042582.1"/>
</dbReference>
<evidence type="ECO:0000313" key="5">
    <source>
        <dbReference type="Proteomes" id="UP000325797"/>
    </source>
</evidence>